<dbReference type="InterPro" id="IPR002018">
    <property type="entry name" value="CarbesteraseB"/>
</dbReference>
<dbReference type="PANTHER" id="PTHR43142">
    <property type="entry name" value="CARBOXYLIC ESTER HYDROLASE"/>
    <property type="match status" value="1"/>
</dbReference>
<organism evidence="9">
    <name type="scientific">Musca domestica</name>
    <name type="common">House fly</name>
    <dbReference type="NCBI Taxonomy" id="7370"/>
    <lineage>
        <taxon>Eukaryota</taxon>
        <taxon>Metazoa</taxon>
        <taxon>Ecdysozoa</taxon>
        <taxon>Arthropoda</taxon>
        <taxon>Hexapoda</taxon>
        <taxon>Insecta</taxon>
        <taxon>Pterygota</taxon>
        <taxon>Neoptera</taxon>
        <taxon>Endopterygota</taxon>
        <taxon>Diptera</taxon>
        <taxon>Brachycera</taxon>
        <taxon>Muscomorpha</taxon>
        <taxon>Muscoidea</taxon>
        <taxon>Muscidae</taxon>
        <taxon>Musca</taxon>
    </lineage>
</organism>
<dbReference type="EC" id="3.1.1.-" evidence="6"/>
<dbReference type="OrthoDB" id="19653at2759"/>
<dbReference type="eggNOG" id="KOG1516">
    <property type="taxonomic scope" value="Eukaryota"/>
</dbReference>
<evidence type="ECO:0000313" key="9">
    <source>
        <dbReference type="EnsemblMetazoa" id="MDOA002265-PC"/>
    </source>
</evidence>
<evidence type="ECO:0000256" key="2">
    <source>
        <dbReference type="ARBA" id="ARBA00022487"/>
    </source>
</evidence>
<keyword evidence="3 6" id="KW-0378">Hydrolase</keyword>
<comment type="similarity">
    <text evidence="1 6">Belongs to the type-B carboxylesterase/lipase family.</text>
</comment>
<dbReference type="FunFam" id="3.40.50.1820:FF:000092">
    <property type="entry name" value="Carboxylic ester hydrolase"/>
    <property type="match status" value="1"/>
</dbReference>
<dbReference type="PROSITE" id="PS00122">
    <property type="entry name" value="CARBOXYLESTERASE_B_1"/>
    <property type="match status" value="1"/>
</dbReference>
<dbReference type="Proteomes" id="UP001652621">
    <property type="component" value="Unplaced"/>
</dbReference>
<evidence type="ECO:0000256" key="5">
    <source>
        <dbReference type="ARBA" id="ARBA00023180"/>
    </source>
</evidence>
<sequence>MSFDIPLADQMRIAVNYVKFKTKQTRLRSDEKVIAQTTFGKVKGVKWRSVYGGSEYISFEGIPFAKPPVGELRFRAPVEPEPWSGVKRCTHVRSKPCQYNIIIKQCQGQEDCLYLNVYTKQLNPTKPMPVMVWIYGGGFQMGEASRDLYSPDYLMMENVVLVTIAYRLGPLGFLCLNDENCDVPGNAGLKDQILALKWVKNNCHFFGGDPNNITIFGESAGGASAHYLMLTEQTKGLFHKAVVMSGSAIAPWANIPHLDWAYRLAKATGYKGENNDKAVLTHLQHVKPRTMLKVCDRLLTMDERMHRRLNFGFGPCVEPYKTDHTVIPTEPLEMLRSNWGNSIPLLIGGNSFEGLLMFPEARKYPELLNNLGDGECLPPLDANLSPEKRLEYGRMLKQLYFGDKEPSWDTILQYSDLFSYKYFWHGIHRTLLARRQYATAPTYLYRFDFDSKHFNFMRIITCGRKVRGTCHADDLSYLFYNAGAKKLKCRTAEYTTIRRMVAILAKFAECGDPNIPLTETAINWTTLNDDVASDSGSGSPTNGVSSESDSSQRHEPPASDVVNTTAIDENEGTRCVNNEDSTNVLEIQQQQHDDLAHTLPTHWPTITESCNTSDGDNSPTFKCLNISDELEVIDLPEGEKLKIWDSMYEDKSLLY</sequence>
<evidence type="ECO:0000313" key="10">
    <source>
        <dbReference type="Proteomes" id="UP001652621"/>
    </source>
</evidence>
<keyword evidence="5" id="KW-0325">Glycoprotein</keyword>
<keyword evidence="10" id="KW-1185">Reference proteome</keyword>
<evidence type="ECO:0000256" key="6">
    <source>
        <dbReference type="RuleBase" id="RU361235"/>
    </source>
</evidence>
<evidence type="ECO:0000259" key="8">
    <source>
        <dbReference type="Pfam" id="PF00135"/>
    </source>
</evidence>
<keyword evidence="4" id="KW-1015">Disulfide bond</keyword>
<reference evidence="11" key="2">
    <citation type="submission" date="2025-04" db="UniProtKB">
        <authorList>
            <consortium name="RefSeq"/>
        </authorList>
    </citation>
    <scope>IDENTIFICATION</scope>
    <source>
        <strain evidence="11">Aabys</strain>
    </source>
</reference>
<dbReference type="STRING" id="7370.A0A1I8M897"/>
<dbReference type="RefSeq" id="XP_011290558.1">
    <property type="nucleotide sequence ID" value="XM_011292256.2"/>
</dbReference>
<dbReference type="VEuPathDB" id="VectorBase:MDOMA2_011503"/>
<dbReference type="InterPro" id="IPR029058">
    <property type="entry name" value="AB_hydrolase_fold"/>
</dbReference>
<dbReference type="GO" id="GO:0052689">
    <property type="term" value="F:carboxylic ester hydrolase activity"/>
    <property type="evidence" value="ECO:0007669"/>
    <property type="project" value="UniProtKB-KW"/>
</dbReference>
<evidence type="ECO:0000256" key="7">
    <source>
        <dbReference type="SAM" id="MobiDB-lite"/>
    </source>
</evidence>
<evidence type="ECO:0000256" key="4">
    <source>
        <dbReference type="ARBA" id="ARBA00023157"/>
    </source>
</evidence>
<feature type="domain" description="Carboxylesterase type B" evidence="8">
    <location>
        <begin position="34"/>
        <end position="529"/>
    </location>
</feature>
<protein>
    <recommendedName>
        <fullName evidence="6">Carboxylic ester hydrolase</fullName>
        <ecNumber evidence="6">3.1.1.-</ecNumber>
    </recommendedName>
</protein>
<evidence type="ECO:0000256" key="3">
    <source>
        <dbReference type="ARBA" id="ARBA00022801"/>
    </source>
</evidence>
<feature type="compositionally biased region" description="Polar residues" evidence="7">
    <location>
        <begin position="528"/>
        <end position="549"/>
    </location>
</feature>
<dbReference type="Pfam" id="PF00135">
    <property type="entry name" value="COesterase"/>
    <property type="match status" value="1"/>
</dbReference>
<reference evidence="9" key="1">
    <citation type="submission" date="2020-05" db="UniProtKB">
        <authorList>
            <consortium name="EnsemblMetazoa"/>
        </authorList>
    </citation>
    <scope>IDENTIFICATION</scope>
    <source>
        <strain evidence="9">Aabys</strain>
    </source>
</reference>
<dbReference type="AlphaFoldDB" id="A0A1I8M897"/>
<dbReference type="PANTHER" id="PTHR43142:SF1">
    <property type="entry name" value="CARBOXYLIC ESTER HYDROLASE"/>
    <property type="match status" value="1"/>
</dbReference>
<name>A0A1I8M897_MUSDO</name>
<dbReference type="SUPFAM" id="SSF53474">
    <property type="entry name" value="alpha/beta-Hydrolases"/>
    <property type="match status" value="1"/>
</dbReference>
<dbReference type="VEuPathDB" id="VectorBase:MDOA002265"/>
<dbReference type="EnsemblMetazoa" id="MDOA002265-RC">
    <property type="protein sequence ID" value="MDOA002265-PC"/>
    <property type="gene ID" value="MDOA002265"/>
</dbReference>
<evidence type="ECO:0000256" key="1">
    <source>
        <dbReference type="ARBA" id="ARBA00005964"/>
    </source>
</evidence>
<proteinExistence type="inferred from homology"/>
<gene>
    <name evidence="9" type="primary">101897154</name>
    <name evidence="11" type="synonym">LOC101897154</name>
</gene>
<keyword evidence="2" id="KW-0719">Serine esterase</keyword>
<dbReference type="InterPro" id="IPR019826">
    <property type="entry name" value="Carboxylesterase_B_AS"/>
</dbReference>
<dbReference type="KEGG" id="mde:101897154"/>
<dbReference type="Gene3D" id="3.40.50.1820">
    <property type="entry name" value="alpha/beta hydrolase"/>
    <property type="match status" value="1"/>
</dbReference>
<dbReference type="GeneID" id="101897154"/>
<feature type="region of interest" description="Disordered" evidence="7">
    <location>
        <begin position="528"/>
        <end position="560"/>
    </location>
</feature>
<dbReference type="ESTHER" id="musdo-t1pb08">
    <property type="family name" value="Carb_B_Arthropoda"/>
</dbReference>
<evidence type="ECO:0000313" key="11">
    <source>
        <dbReference type="RefSeq" id="XP_011290558.1"/>
    </source>
</evidence>
<accession>A0A1I8M897</accession>